<reference evidence="6" key="2">
    <citation type="journal article" date="2021" name="PeerJ">
        <title>Extensive microbial diversity within the chicken gut microbiome revealed by metagenomics and culture.</title>
        <authorList>
            <person name="Gilroy R."/>
            <person name="Ravi A."/>
            <person name="Getino M."/>
            <person name="Pursley I."/>
            <person name="Horton D.L."/>
            <person name="Alikhan N.F."/>
            <person name="Baker D."/>
            <person name="Gharbi K."/>
            <person name="Hall N."/>
            <person name="Watson M."/>
            <person name="Adriaenssens E.M."/>
            <person name="Foster-Nyarko E."/>
            <person name="Jarju S."/>
            <person name="Secka A."/>
            <person name="Antonio M."/>
            <person name="Oren A."/>
            <person name="Chaudhuri R.R."/>
            <person name="La Ragione R."/>
            <person name="Hildebrand F."/>
            <person name="Pallen M.J."/>
        </authorList>
    </citation>
    <scope>NUCLEOTIDE SEQUENCE</scope>
    <source>
        <strain evidence="6">ChiGjej3B3-5194</strain>
    </source>
</reference>
<dbReference type="Gene3D" id="1.50.10.20">
    <property type="match status" value="1"/>
</dbReference>
<dbReference type="PANTHER" id="PTHR40094:SF1">
    <property type="entry name" value="UBIQUITIN DOMAIN-CONTAINING PROTEIN"/>
    <property type="match status" value="1"/>
</dbReference>
<evidence type="ECO:0000256" key="3">
    <source>
        <dbReference type="SAM" id="Phobius"/>
    </source>
</evidence>
<evidence type="ECO:0000256" key="2">
    <source>
        <dbReference type="SAM" id="MobiDB-lite"/>
    </source>
</evidence>
<dbReference type="CDD" id="cd02891">
    <property type="entry name" value="A2M_like"/>
    <property type="match status" value="1"/>
</dbReference>
<feature type="domain" description="Alpha-2-macroglobulin" evidence="5">
    <location>
        <begin position="1268"/>
        <end position="1359"/>
    </location>
</feature>
<evidence type="ECO:0000256" key="1">
    <source>
        <dbReference type="ARBA" id="ARBA00010556"/>
    </source>
</evidence>
<accession>A0A9D1JWB8</accession>
<dbReference type="Gene3D" id="2.60.40.3710">
    <property type="match status" value="1"/>
</dbReference>
<feature type="domain" description="Alpha-2-macroglobulin bait region" evidence="4">
    <location>
        <begin position="1061"/>
        <end position="1199"/>
    </location>
</feature>
<keyword evidence="3" id="KW-1133">Transmembrane helix</keyword>
<organism evidence="6 7">
    <name type="scientific">Candidatus Enterousia intestinigallinarum</name>
    <dbReference type="NCBI Taxonomy" id="2840790"/>
    <lineage>
        <taxon>Bacteria</taxon>
        <taxon>Pseudomonadati</taxon>
        <taxon>Pseudomonadota</taxon>
        <taxon>Alphaproteobacteria</taxon>
        <taxon>Candidatus Enterousia</taxon>
    </lineage>
</organism>
<keyword evidence="3" id="KW-0812">Transmembrane</keyword>
<dbReference type="InterPro" id="IPR051802">
    <property type="entry name" value="YfhM-like"/>
</dbReference>
<dbReference type="InterPro" id="IPR041462">
    <property type="entry name" value="Bact_A2M_MG6"/>
</dbReference>
<evidence type="ECO:0000313" key="6">
    <source>
        <dbReference type="EMBL" id="HIS71127.1"/>
    </source>
</evidence>
<keyword evidence="3" id="KW-0472">Membrane</keyword>
<reference evidence="6" key="1">
    <citation type="submission" date="2020-10" db="EMBL/GenBank/DDBJ databases">
        <authorList>
            <person name="Gilroy R."/>
        </authorList>
    </citation>
    <scope>NUCLEOTIDE SEQUENCE</scope>
    <source>
        <strain evidence="6">ChiGjej3B3-5194</strain>
    </source>
</reference>
<sequence length="1935" mass="212464">MQRKMQSKTIRKNAAARTSRPRVTKQNTHRIWRTVAWIAGAIALIGIIALIWWRASTSETDVTKLTATATAPAVQTFTDDNTMFFATQNSIPDVNNDRELTPPADAMISYTLESGPYAPAFKMNLVDADLSDQVKITPFIRGTWHFRGSNNLSFAPDGTWPAGTKFTVRINPALINDDVRDAPTRFTFTTPDITATVDNFNLYPALDDAKSVIGVAVISFDYEIDTTDFADKVSMKLDDKKLDFTVKFDRFRRTAFIISAPVKITNNAQIMRVKLNRIPALDGDSKTQKLTANVTVDAADNIFKISSLDTTVADDNDGNAQQLILLDTTTAARDNTDWSQYITVYLLPTYRDDEERTAQRVHIWADDEITEDVLSESKKLDIKQMDFATARGVYQYAFSYDVSDKQTRYIYVDVKPGALSATGFEMKNGDTSVMRVPYPTASVQIAGSGALLSLAGGRELGIVARGGVDTAYVNLYKVKSEEINHLISQTYNVFASNMEFKSWAFGVYDMSVVFQKRISFVNPSMKSANYASIDLGDYLDRTYGDNTGIFIIQTGTSENAAEYNDKRLILLTDLGIIRKVNMDNSSVVFVSNLSTGTPAADVEISVLGRNGNNVWAGRTDANGRAEIPALPWSEYRNAREPVAVVARRGDDIAFIPYNAYNQHVEYSKFDVDGVYASASTPLNAFMFSDRGIYRPGEQLVLGGIVKNKSFKSLAGIPVRLQMRDARGRITLEKTFSLTADGLFDIEYKIPDDATLGTWNTYLYSLTANDKLADMLGTVTFDVQEFVPDTMKITANIAGASENGGWVAPSNLRATVSLRNLFGTPATNRRIAARATLTPVEYSFDNFAGYKFTPNFISDTGLSTNTARRIQTYSVELPDMRTDDNGAATLDIQFDRIIPSGTYTLALNVRGFESNSGTSVQTNITTRVSDAKYLVGWRADGDTSYINKNTVRKIKLIAVDHTATPIAADGLKLRILRRENQTTLVKDYNNYYKYQTVSRDKTVSQTALDIPADGATVTLDTKTGGTYFMQVLDAADKILASAEYYVAGGENVSMTSDTPADLQIKLDASEYAPGDDIAVSITAPYTGAGLITIERDKVYAYKWFNTKSTSSVQHITVPAGFEGTGYVNVSFVRDINSRDIFTTPYAYAVAPFSADTSARKIDIKLNTPDVVRDNKLTVQYTTNRDVRIMLFAVNTGILQVANYQIPNPLAHFFQKSALQVNTYQILSLLLPEYKILREYAKTGGGDYGGDGAVNLIQTNPFGRRTQAPVAFYSKILNARANTTDSVTFDIPEYFNGAVRVFAVAANTSAVGAADTEVYVQSPIVISTSAPLFAAPNDTFEINSVVTNMTENSGANAKISLAATTSGGLNLTGATTMSDTVAENAEKLFTFPVRATDTLGNAEIKLNATLNTDDKTLATRENTTTLSVRPITTYTTNITSGIVDSRDTTVSDFNIDMYPEFATRHLYVSHGAGAMAMPLFEYLAHYDYPCTEQLVSRAIPYAVMPDNKILGTTRSESAKKIADTVNTLRNRQNDDGSFALWSGGATTRDNRFDSDTAYLTAYVTQFLIIARDAGFTVPTQMLSRAVDFLRTFAGGNIIDAEYARAAAYAIYVISENGYVTTSYIDALTQYADENIKNWRETLTGAYIAAAYKILKQDDLARDLISEYGTSRNTRFEYSAMFDNNVANDAMYYYLTNKLFASQNPTESDVLREYVKSGTFDAYTSAVVIMALAGDSTAAVKTGDITVTTNSQIVPVVTDSADGVTAKIPADATKINITCAECNDATRMYYTLVQQGYPTESRAATNGLDITREYYNADGDRITQANIGDIVTVRISARTRGGTDIAENIAITDLLPGGFIANADSVTGTPEYFEVREDRVLIYADLTREVTEFTYTVQVGASGTFAIPAISAESMYNPQIRATGHTGTFTVLNETSER</sequence>
<dbReference type="Pfam" id="PF17973">
    <property type="entry name" value="bMG10"/>
    <property type="match status" value="1"/>
</dbReference>
<name>A0A9D1JWB8_9PROT</name>
<comment type="caution">
    <text evidence="6">The sequence shown here is derived from an EMBL/GenBank/DDBJ whole genome shotgun (WGS) entry which is preliminary data.</text>
</comment>
<dbReference type="Pfam" id="PF11974">
    <property type="entry name" value="bMG3"/>
    <property type="match status" value="1"/>
</dbReference>
<proteinExistence type="inferred from homology"/>
<dbReference type="GO" id="GO:0004866">
    <property type="term" value="F:endopeptidase inhibitor activity"/>
    <property type="evidence" value="ECO:0007669"/>
    <property type="project" value="InterPro"/>
</dbReference>
<feature type="compositionally biased region" description="Basic residues" evidence="2">
    <location>
        <begin position="1"/>
        <end position="11"/>
    </location>
</feature>
<evidence type="ECO:0000313" key="7">
    <source>
        <dbReference type="Proteomes" id="UP000886742"/>
    </source>
</evidence>
<dbReference type="Pfam" id="PF17962">
    <property type="entry name" value="bMG6"/>
    <property type="match status" value="1"/>
</dbReference>
<dbReference type="SMART" id="SM01360">
    <property type="entry name" value="A2M"/>
    <property type="match status" value="1"/>
</dbReference>
<dbReference type="EMBL" id="DVJI01000012">
    <property type="protein sequence ID" value="HIS71127.1"/>
    <property type="molecule type" value="Genomic_DNA"/>
</dbReference>
<dbReference type="Proteomes" id="UP000886742">
    <property type="component" value="Unassembled WGS sequence"/>
</dbReference>
<protein>
    <submittedName>
        <fullName evidence="6">Alpha-2-macroglobulin family protein</fullName>
    </submittedName>
</protein>
<dbReference type="InterPro" id="IPR002890">
    <property type="entry name" value="MG2"/>
</dbReference>
<evidence type="ECO:0000259" key="4">
    <source>
        <dbReference type="SMART" id="SM01359"/>
    </source>
</evidence>
<dbReference type="InterPro" id="IPR021868">
    <property type="entry name" value="Alpha_2_Macroglob_MG3"/>
</dbReference>
<dbReference type="SUPFAM" id="SSF48239">
    <property type="entry name" value="Terpenoid cyclases/Protein prenyltransferases"/>
    <property type="match status" value="1"/>
</dbReference>
<dbReference type="Pfam" id="PF07703">
    <property type="entry name" value="A2M_BRD"/>
    <property type="match status" value="1"/>
</dbReference>
<dbReference type="PANTHER" id="PTHR40094">
    <property type="entry name" value="ALPHA-2-MACROGLOBULIN HOMOLOG"/>
    <property type="match status" value="1"/>
</dbReference>
<dbReference type="InterPro" id="IPR011625">
    <property type="entry name" value="A2M_N_BRD"/>
</dbReference>
<comment type="similarity">
    <text evidence="1">Belongs to the protease inhibitor I39 (alpha-2-macroglobulin) family. Bacterial alpha-2-macroglobulin subfamily.</text>
</comment>
<feature type="region of interest" description="Disordered" evidence="2">
    <location>
        <begin position="1"/>
        <end position="25"/>
    </location>
</feature>
<dbReference type="Pfam" id="PF01835">
    <property type="entry name" value="MG2"/>
    <property type="match status" value="1"/>
</dbReference>
<feature type="transmembrane region" description="Helical" evidence="3">
    <location>
        <begin position="31"/>
        <end position="53"/>
    </location>
</feature>
<evidence type="ECO:0000259" key="5">
    <source>
        <dbReference type="SMART" id="SM01360"/>
    </source>
</evidence>
<dbReference type="Pfam" id="PF00207">
    <property type="entry name" value="A2M"/>
    <property type="match status" value="1"/>
</dbReference>
<dbReference type="Gene3D" id="2.60.40.1930">
    <property type="match status" value="1"/>
</dbReference>
<dbReference type="SMART" id="SM01359">
    <property type="entry name" value="A2M_N_2"/>
    <property type="match status" value="1"/>
</dbReference>
<dbReference type="InterPro" id="IPR008930">
    <property type="entry name" value="Terpenoid_cyclase/PrenylTrfase"/>
</dbReference>
<gene>
    <name evidence="6" type="ORF">IAD02_04050</name>
</gene>
<dbReference type="InterPro" id="IPR001599">
    <property type="entry name" value="Macroglobln_a2"/>
</dbReference>
<dbReference type="InterPro" id="IPR041246">
    <property type="entry name" value="Bact_MG10"/>
</dbReference>